<reference evidence="8 9" key="1">
    <citation type="journal article" date="2015" name="Biotechnol. Bioeng.">
        <title>Genome sequence and phenotypic characterization of Caulobacter segnis.</title>
        <authorList>
            <person name="Patel S."/>
            <person name="Fletcher B."/>
            <person name="Scott D.C."/>
            <person name="Ely B."/>
        </authorList>
    </citation>
    <scope>NUCLEOTIDE SEQUENCE [LARGE SCALE GENOMIC DNA]</scope>
    <source>
        <strain evidence="8 9">ERI-2</strain>
    </source>
</reference>
<evidence type="ECO:0000256" key="4">
    <source>
        <dbReference type="ARBA" id="ARBA00032089"/>
    </source>
</evidence>
<dbReference type="RefSeq" id="WP_063556558.1">
    <property type="nucleotide sequence ID" value="NZ_LITT01000058.1"/>
</dbReference>
<dbReference type="PIRSF" id="PIRSF038471">
    <property type="entry name" value="MreC"/>
    <property type="match status" value="1"/>
</dbReference>
<keyword evidence="3 5" id="KW-0133">Cell shape</keyword>
<comment type="function">
    <text evidence="5">Involved in formation and maintenance of cell shape.</text>
</comment>
<dbReference type="Gene3D" id="2.40.10.350">
    <property type="entry name" value="Rod shape-determining protein MreC, domain 2"/>
    <property type="match status" value="1"/>
</dbReference>
<keyword evidence="6" id="KW-0175">Coiled coil</keyword>
<evidence type="ECO:0000256" key="3">
    <source>
        <dbReference type="ARBA" id="ARBA00022960"/>
    </source>
</evidence>
<dbReference type="InterPro" id="IPR042175">
    <property type="entry name" value="Cell/Rod_MreC_2"/>
</dbReference>
<dbReference type="Pfam" id="PF04085">
    <property type="entry name" value="MreC"/>
    <property type="match status" value="1"/>
</dbReference>
<comment type="similarity">
    <text evidence="1 5">Belongs to the MreC family.</text>
</comment>
<evidence type="ECO:0000256" key="6">
    <source>
        <dbReference type="SAM" id="Coils"/>
    </source>
</evidence>
<dbReference type="InterPro" id="IPR007221">
    <property type="entry name" value="MreC"/>
</dbReference>
<dbReference type="GO" id="GO:0005886">
    <property type="term" value="C:plasma membrane"/>
    <property type="evidence" value="ECO:0007669"/>
    <property type="project" value="TreeGrafter"/>
</dbReference>
<dbReference type="NCBIfam" id="TIGR00219">
    <property type="entry name" value="mreC"/>
    <property type="match status" value="1"/>
</dbReference>
<evidence type="ECO:0000313" key="9">
    <source>
        <dbReference type="Proteomes" id="UP000077407"/>
    </source>
</evidence>
<gene>
    <name evidence="8" type="primary">mreC</name>
    <name evidence="8" type="ORF">WY13_03254</name>
</gene>
<proteinExistence type="inferred from homology"/>
<name>A0A162L2I0_9CLOT</name>
<feature type="domain" description="Rod shape-determining protein MreC beta-barrel core" evidence="7">
    <location>
        <begin position="121"/>
        <end position="277"/>
    </location>
</feature>
<evidence type="ECO:0000259" key="7">
    <source>
        <dbReference type="Pfam" id="PF04085"/>
    </source>
</evidence>
<evidence type="ECO:0000256" key="1">
    <source>
        <dbReference type="ARBA" id="ARBA00009369"/>
    </source>
</evidence>
<dbReference type="AlphaFoldDB" id="A0A162L2I0"/>
<protein>
    <recommendedName>
        <fullName evidence="2 5">Cell shape-determining protein MreC</fullName>
    </recommendedName>
    <alternativeName>
        <fullName evidence="4 5">Cell shape protein MreC</fullName>
    </alternativeName>
</protein>
<comment type="caution">
    <text evidence="8">The sequence shown here is derived from an EMBL/GenBank/DDBJ whole genome shotgun (WGS) entry which is preliminary data.</text>
</comment>
<dbReference type="OrthoDB" id="9792313at2"/>
<feature type="coiled-coil region" evidence="6">
    <location>
        <begin position="67"/>
        <end position="111"/>
    </location>
</feature>
<dbReference type="InterPro" id="IPR042177">
    <property type="entry name" value="Cell/Rod_1"/>
</dbReference>
<dbReference type="PANTHER" id="PTHR34138:SF1">
    <property type="entry name" value="CELL SHAPE-DETERMINING PROTEIN MREC"/>
    <property type="match status" value="1"/>
</dbReference>
<accession>A0A162L2I0</accession>
<evidence type="ECO:0000313" key="8">
    <source>
        <dbReference type="EMBL" id="OAA83468.1"/>
    </source>
</evidence>
<dbReference type="InterPro" id="IPR055342">
    <property type="entry name" value="MreC_beta-barrel_core"/>
</dbReference>
<dbReference type="PANTHER" id="PTHR34138">
    <property type="entry name" value="CELL SHAPE-DETERMINING PROTEIN MREC"/>
    <property type="match status" value="1"/>
</dbReference>
<evidence type="ECO:0000256" key="5">
    <source>
        <dbReference type="PIRNR" id="PIRNR038471"/>
    </source>
</evidence>
<dbReference type="GO" id="GO:0008360">
    <property type="term" value="P:regulation of cell shape"/>
    <property type="evidence" value="ECO:0007669"/>
    <property type="project" value="UniProtKB-KW"/>
</dbReference>
<sequence>MRFLRNKLVLAIIVLSIIFLALISFSIKGNSNSIVRNGIGVTFNSFQGGLYKVNNSIKNSLSFIINFSRVKSENEELKKENSSLKNKLVEYNSLKNDNSQLRKELNFKSQKSEYDYIGCDVIGRSSDGILNEFAINRGSKDGIKKQMVAVTADGLVGQVVHVESNWSIVQSLANENLAVGGTIEGTSTDTNDVTNSGMVKGYSDSNNQFLAKLYYLPQDSTIKKGDVILTSGINNSYPRGIRIGTVISVEDDKGKVMKNALIKPYVNFDKLQELLIVVPQDKTDIKY</sequence>
<dbReference type="Proteomes" id="UP000077407">
    <property type="component" value="Unassembled WGS sequence"/>
</dbReference>
<organism evidence="8 9">
    <name type="scientific">Clostridium ljungdahlii</name>
    <dbReference type="NCBI Taxonomy" id="1538"/>
    <lineage>
        <taxon>Bacteria</taxon>
        <taxon>Bacillati</taxon>
        <taxon>Bacillota</taxon>
        <taxon>Clostridia</taxon>
        <taxon>Eubacteriales</taxon>
        <taxon>Clostridiaceae</taxon>
        <taxon>Clostridium</taxon>
    </lineage>
</organism>
<dbReference type="Gene3D" id="2.40.10.340">
    <property type="entry name" value="Rod shape-determining protein MreC, domain 1"/>
    <property type="match status" value="1"/>
</dbReference>
<dbReference type="EMBL" id="LITT01000058">
    <property type="protein sequence ID" value="OAA83468.1"/>
    <property type="molecule type" value="Genomic_DNA"/>
</dbReference>
<evidence type="ECO:0000256" key="2">
    <source>
        <dbReference type="ARBA" id="ARBA00013855"/>
    </source>
</evidence>
<dbReference type="PATRIC" id="fig|1538.10.peg.3310"/>